<dbReference type="GO" id="GO:0006281">
    <property type="term" value="P:DNA repair"/>
    <property type="evidence" value="ECO:0007669"/>
    <property type="project" value="UniProtKB-UniRule"/>
</dbReference>
<evidence type="ECO:0000256" key="7">
    <source>
        <dbReference type="ARBA" id="ARBA00022840"/>
    </source>
</evidence>
<dbReference type="GO" id="GO:0005524">
    <property type="term" value="F:ATP binding"/>
    <property type="evidence" value="ECO:0007669"/>
    <property type="project" value="UniProtKB-KW"/>
</dbReference>
<dbReference type="KEGG" id="xak:KIMC2_06570"/>
<evidence type="ECO:0000256" key="2">
    <source>
        <dbReference type="ARBA" id="ARBA00017846"/>
    </source>
</evidence>
<evidence type="ECO:0000256" key="13">
    <source>
        <dbReference type="ARBA" id="ARBA00034808"/>
    </source>
</evidence>
<dbReference type="CDD" id="cd04488">
    <property type="entry name" value="RecG_wedge_OBF"/>
    <property type="match status" value="1"/>
</dbReference>
<dbReference type="InterPro" id="IPR014001">
    <property type="entry name" value="Helicase_ATP-bd"/>
</dbReference>
<feature type="domain" description="Helicase ATP-binding" evidence="16">
    <location>
        <begin position="271"/>
        <end position="432"/>
    </location>
</feature>
<dbReference type="Pfam" id="PF19833">
    <property type="entry name" value="RecG_dom3_C"/>
    <property type="match status" value="1"/>
</dbReference>
<dbReference type="SMART" id="SM00490">
    <property type="entry name" value="HELICc"/>
    <property type="match status" value="2"/>
</dbReference>
<keyword evidence="4 15" id="KW-0227">DNA damage</keyword>
<evidence type="ECO:0000256" key="8">
    <source>
        <dbReference type="ARBA" id="ARBA00023125"/>
    </source>
</evidence>
<dbReference type="NCBIfam" id="NF008165">
    <property type="entry name" value="PRK10917.1-3"/>
    <property type="match status" value="1"/>
</dbReference>
<dbReference type="SUPFAM" id="SSF52540">
    <property type="entry name" value="P-loop containing nucleoside triphosphate hydrolases"/>
    <property type="match status" value="2"/>
</dbReference>
<dbReference type="NCBIfam" id="TIGR00643">
    <property type="entry name" value="recG"/>
    <property type="match status" value="1"/>
</dbReference>
<comment type="catalytic activity">
    <reaction evidence="14 15">
        <text>ATP + H2O = ADP + phosphate + H(+)</text>
        <dbReference type="Rhea" id="RHEA:13065"/>
        <dbReference type="ChEBI" id="CHEBI:15377"/>
        <dbReference type="ChEBI" id="CHEBI:15378"/>
        <dbReference type="ChEBI" id="CHEBI:30616"/>
        <dbReference type="ChEBI" id="CHEBI:43474"/>
        <dbReference type="ChEBI" id="CHEBI:456216"/>
        <dbReference type="EC" id="5.6.2.4"/>
    </reaction>
</comment>
<keyword evidence="8" id="KW-0238">DNA-binding</keyword>
<dbReference type="PANTHER" id="PTHR47964">
    <property type="entry name" value="ATP-DEPENDENT DNA HELICASE HOMOLOG RECG, CHLOROPLASTIC"/>
    <property type="match status" value="1"/>
</dbReference>
<dbReference type="GO" id="GO:0006310">
    <property type="term" value="P:DNA recombination"/>
    <property type="evidence" value="ECO:0007669"/>
    <property type="project" value="UniProtKB-UniRule"/>
</dbReference>
<evidence type="ECO:0000256" key="5">
    <source>
        <dbReference type="ARBA" id="ARBA00022801"/>
    </source>
</evidence>
<evidence type="ECO:0000313" key="18">
    <source>
        <dbReference type="EMBL" id="BDR56095.1"/>
    </source>
</evidence>
<dbReference type="PROSITE" id="PS51194">
    <property type="entry name" value="HELICASE_CTER"/>
    <property type="match status" value="1"/>
</dbReference>
<keyword evidence="3 15" id="KW-0547">Nucleotide-binding</keyword>
<dbReference type="SUPFAM" id="SSF50249">
    <property type="entry name" value="Nucleic acid-binding proteins"/>
    <property type="match status" value="1"/>
</dbReference>
<evidence type="ECO:0000259" key="16">
    <source>
        <dbReference type="PROSITE" id="PS51192"/>
    </source>
</evidence>
<keyword evidence="6 15" id="KW-0347">Helicase</keyword>
<dbReference type="NCBIfam" id="NF008168">
    <property type="entry name" value="PRK10917.2-2"/>
    <property type="match status" value="1"/>
</dbReference>
<evidence type="ECO:0000256" key="12">
    <source>
        <dbReference type="ARBA" id="ARBA00034617"/>
    </source>
</evidence>
<feature type="domain" description="Helicase C-terminal" evidence="17">
    <location>
        <begin position="454"/>
        <end position="610"/>
    </location>
</feature>
<dbReference type="GO" id="GO:0043138">
    <property type="term" value="F:3'-5' DNA helicase activity"/>
    <property type="evidence" value="ECO:0007669"/>
    <property type="project" value="UniProtKB-EC"/>
</dbReference>
<dbReference type="Pfam" id="PF17191">
    <property type="entry name" value="RecG_wedge"/>
    <property type="match status" value="1"/>
</dbReference>
<evidence type="ECO:0000256" key="3">
    <source>
        <dbReference type="ARBA" id="ARBA00022741"/>
    </source>
</evidence>
<dbReference type="InterPro" id="IPR011545">
    <property type="entry name" value="DEAD/DEAH_box_helicase_dom"/>
</dbReference>
<evidence type="ECO:0000256" key="6">
    <source>
        <dbReference type="ARBA" id="ARBA00022806"/>
    </source>
</evidence>
<dbReference type="Gene3D" id="2.40.50.140">
    <property type="entry name" value="Nucleic acid-binding proteins"/>
    <property type="match status" value="1"/>
</dbReference>
<comment type="catalytic activity">
    <reaction evidence="12 15">
        <text>Couples ATP hydrolysis with the unwinding of duplex DNA by translocating in the 3'-5' direction.</text>
        <dbReference type="EC" id="5.6.2.4"/>
    </reaction>
</comment>
<dbReference type="Pfam" id="PF00271">
    <property type="entry name" value="Helicase_C"/>
    <property type="match status" value="1"/>
</dbReference>
<evidence type="ECO:0000259" key="17">
    <source>
        <dbReference type="PROSITE" id="PS51194"/>
    </source>
</evidence>
<keyword evidence="10 15" id="KW-0234">DNA repair</keyword>
<dbReference type="PANTHER" id="PTHR47964:SF1">
    <property type="entry name" value="ATP-DEPENDENT DNA HELICASE HOMOLOG RECG, CHLOROPLASTIC"/>
    <property type="match status" value="1"/>
</dbReference>
<dbReference type="InterPro" id="IPR047112">
    <property type="entry name" value="RecG/Mfd"/>
</dbReference>
<dbReference type="CDD" id="cd17992">
    <property type="entry name" value="DEXHc_RecG"/>
    <property type="match status" value="1"/>
</dbReference>
<dbReference type="GO" id="GO:0016787">
    <property type="term" value="F:hydrolase activity"/>
    <property type="evidence" value="ECO:0007669"/>
    <property type="project" value="UniProtKB-KW"/>
</dbReference>
<organism evidence="18 19">
    <name type="scientific">Xylocopilactobacillus apis</name>
    <dbReference type="NCBI Taxonomy" id="2932183"/>
    <lineage>
        <taxon>Bacteria</taxon>
        <taxon>Bacillati</taxon>
        <taxon>Bacillota</taxon>
        <taxon>Bacilli</taxon>
        <taxon>Lactobacillales</taxon>
        <taxon>Lactobacillaceae</taxon>
        <taxon>Xylocopilactobacillus</taxon>
    </lineage>
</organism>
<dbReference type="SMART" id="SM00487">
    <property type="entry name" value="DEXDc"/>
    <property type="match status" value="1"/>
</dbReference>
<evidence type="ECO:0000256" key="11">
    <source>
        <dbReference type="ARBA" id="ARBA00023235"/>
    </source>
</evidence>
<comment type="function">
    <text evidence="15">Plays a critical role in recombination and DNA repair. Helps process Holliday junction intermediates to mature products by catalyzing branch migration. Has replication fork regression activity, unwinds stalled or blocked replication forks to make a HJ that can be resolved. Has a DNA unwinding activity characteristic of a DNA helicase with 3'-5' polarity.</text>
</comment>
<keyword evidence="5 15" id="KW-0378">Hydrolase</keyword>
<evidence type="ECO:0000256" key="9">
    <source>
        <dbReference type="ARBA" id="ARBA00023172"/>
    </source>
</evidence>
<evidence type="ECO:0000256" key="1">
    <source>
        <dbReference type="ARBA" id="ARBA00007504"/>
    </source>
</evidence>
<dbReference type="Pfam" id="PF00270">
    <property type="entry name" value="DEAD"/>
    <property type="match status" value="1"/>
</dbReference>
<evidence type="ECO:0000313" key="19">
    <source>
        <dbReference type="Proteomes" id="UP001321804"/>
    </source>
</evidence>
<dbReference type="InterPro" id="IPR033454">
    <property type="entry name" value="RecG_wedge"/>
</dbReference>
<accession>A0AAU9D3U9</accession>
<evidence type="ECO:0000256" key="15">
    <source>
        <dbReference type="RuleBase" id="RU363016"/>
    </source>
</evidence>
<dbReference type="Proteomes" id="UP001321804">
    <property type="component" value="Chromosome"/>
</dbReference>
<evidence type="ECO:0000256" key="14">
    <source>
        <dbReference type="ARBA" id="ARBA00048988"/>
    </source>
</evidence>
<dbReference type="EC" id="5.6.2.4" evidence="13 15"/>
<sequence>MVKSKSSHLYESVSILSGVGAKKVEALSGLGIRTVMDLFYYFPYRYEDFYEQNVYNLADGDKAVLHGQVVTTPVLSRFGYKKSSLRFKMEVQDLVINVVFFNQPYLRDKIMIGEDLAVYGKWEQAKLSLTASKTVDLKKTDQLEPVYSTTASIKQWAIRKLIKSAFEDYGSELINIVPNEIRDPLHLMDEHDMIFKIHFPKSYDDVKEARQSAVFEEFFLYLGRLKWLKKDDDQLGIQVNYNLNELKQFIETLPFELTDSQKHAVNEICFDLKSEQAMNRLLQGDVGSGKTIVAALGIYAAFTAKMQSALMVPTEVLAAQHYDNLKQLFNDTNLQVALLTSGTSKSERKALLEDLKNGKIDLLIGTHALIQPDVEFNNLAFVIIDEQHRFGVNQRRALRVKGLMPNILSMTATPIPRTLAITIYGSIKISTIKEMPKGRLPIKTIWVKGASDPLIDRAVRYELEHDHQVYVVAPLVAESETMDLRNAEEIYDQYVQNYPKVEVALLHGKMKPDDKEQILNDFAAKKYRILVSTTVIEVGVDVKDATLMIIYDANRFGLSQLHQLRGRVGRSSIQSYCILVANPQNEVAKKRLELMVESNDGFFLAENDLKLRGAGEVFGNRQSGEINFKVGDPLEDQKSLQLARDAVDQVFSKDPELTDAENQNFHEFLVHTKDQDETID</sequence>
<gene>
    <name evidence="18" type="primary">recG</name>
    <name evidence="18" type="ORF">KIMC2_06570</name>
</gene>
<dbReference type="InterPro" id="IPR004609">
    <property type="entry name" value="ATP-dep_DNA_helicase_RecG"/>
</dbReference>
<keyword evidence="7 15" id="KW-0067">ATP-binding</keyword>
<dbReference type="InterPro" id="IPR001650">
    <property type="entry name" value="Helicase_C-like"/>
</dbReference>
<comment type="similarity">
    <text evidence="1 15">Belongs to the helicase family. RecG subfamily.</text>
</comment>
<reference evidence="18 19" key="1">
    <citation type="journal article" date="2023" name="Microbiol. Spectr.">
        <title>Symbiosis of Carpenter Bees with Uncharacterized Lactic Acid Bacteria Showing NAD Auxotrophy.</title>
        <authorList>
            <person name="Kawasaki S."/>
            <person name="Ozawa K."/>
            <person name="Mori T."/>
            <person name="Yamamoto A."/>
            <person name="Ito M."/>
            <person name="Ohkuma M."/>
            <person name="Sakamoto M."/>
            <person name="Matsutani M."/>
        </authorList>
    </citation>
    <scope>NUCLEOTIDE SEQUENCE [LARGE SCALE GENOMIC DNA]</scope>
    <source>
        <strain evidence="18 19">KimC2</strain>
    </source>
</reference>
<dbReference type="EMBL" id="AP026801">
    <property type="protein sequence ID" value="BDR56095.1"/>
    <property type="molecule type" value="Genomic_DNA"/>
</dbReference>
<proteinExistence type="inferred from homology"/>
<dbReference type="InterPro" id="IPR045562">
    <property type="entry name" value="RecG_dom3_C"/>
</dbReference>
<dbReference type="CDD" id="cd18792">
    <property type="entry name" value="SF2_C_RecG_TRCF"/>
    <property type="match status" value="1"/>
</dbReference>
<dbReference type="InterPro" id="IPR012340">
    <property type="entry name" value="NA-bd_OB-fold"/>
</dbReference>
<dbReference type="GO" id="GO:0003677">
    <property type="term" value="F:DNA binding"/>
    <property type="evidence" value="ECO:0007669"/>
    <property type="project" value="UniProtKB-KW"/>
</dbReference>
<name>A0AAU9D3U9_9LACO</name>
<dbReference type="InterPro" id="IPR027417">
    <property type="entry name" value="P-loop_NTPase"/>
</dbReference>
<dbReference type="PROSITE" id="PS51192">
    <property type="entry name" value="HELICASE_ATP_BIND_1"/>
    <property type="match status" value="1"/>
</dbReference>
<keyword evidence="11" id="KW-0413">Isomerase</keyword>
<keyword evidence="19" id="KW-1185">Reference proteome</keyword>
<protein>
    <recommendedName>
        <fullName evidence="2 15">ATP-dependent DNA helicase RecG</fullName>
        <ecNumber evidence="13 15">5.6.2.4</ecNumber>
    </recommendedName>
</protein>
<dbReference type="AlphaFoldDB" id="A0AAU9D3U9"/>
<evidence type="ECO:0000256" key="4">
    <source>
        <dbReference type="ARBA" id="ARBA00022763"/>
    </source>
</evidence>
<dbReference type="RefSeq" id="WP_317697952.1">
    <property type="nucleotide sequence ID" value="NZ_AP026801.1"/>
</dbReference>
<dbReference type="Gene3D" id="3.40.50.300">
    <property type="entry name" value="P-loop containing nucleotide triphosphate hydrolases"/>
    <property type="match status" value="2"/>
</dbReference>
<keyword evidence="9 15" id="KW-0233">DNA recombination</keyword>
<evidence type="ECO:0000256" key="10">
    <source>
        <dbReference type="ARBA" id="ARBA00023204"/>
    </source>
</evidence>